<keyword evidence="4 7" id="KW-0547">Nucleotide-binding</keyword>
<feature type="domain" description="Protein kinase" evidence="8">
    <location>
        <begin position="12"/>
        <end position="284"/>
    </location>
</feature>
<dbReference type="PANTHER" id="PTHR43289:SF6">
    <property type="entry name" value="SERINE_THREONINE-PROTEIN KINASE NEKL-3"/>
    <property type="match status" value="1"/>
</dbReference>
<evidence type="ECO:0000256" key="4">
    <source>
        <dbReference type="ARBA" id="ARBA00022741"/>
    </source>
</evidence>
<gene>
    <name evidence="9" type="primary">pknB</name>
    <name evidence="9" type="ORF">ACFQGU_17305</name>
</gene>
<dbReference type="Gene3D" id="1.10.510.10">
    <property type="entry name" value="Transferase(Phosphotransferase) domain 1"/>
    <property type="match status" value="1"/>
</dbReference>
<evidence type="ECO:0000256" key="1">
    <source>
        <dbReference type="ARBA" id="ARBA00012513"/>
    </source>
</evidence>
<evidence type="ECO:0000259" key="8">
    <source>
        <dbReference type="PROSITE" id="PS50011"/>
    </source>
</evidence>
<dbReference type="InterPro" id="IPR008271">
    <property type="entry name" value="Ser/Thr_kinase_AS"/>
</dbReference>
<dbReference type="GO" id="GO:0016301">
    <property type="term" value="F:kinase activity"/>
    <property type="evidence" value="ECO:0007669"/>
    <property type="project" value="UniProtKB-KW"/>
</dbReference>
<name>A0ABW1T6T7_9ACTN</name>
<evidence type="ECO:0000256" key="5">
    <source>
        <dbReference type="ARBA" id="ARBA00022777"/>
    </source>
</evidence>
<evidence type="ECO:0000256" key="2">
    <source>
        <dbReference type="ARBA" id="ARBA00022527"/>
    </source>
</evidence>
<dbReference type="PROSITE" id="PS00108">
    <property type="entry name" value="PROTEIN_KINASE_ST"/>
    <property type="match status" value="1"/>
</dbReference>
<dbReference type="InterPro" id="IPR000719">
    <property type="entry name" value="Prot_kinase_dom"/>
</dbReference>
<dbReference type="PROSITE" id="PS00107">
    <property type="entry name" value="PROTEIN_KINASE_ATP"/>
    <property type="match status" value="1"/>
</dbReference>
<dbReference type="SUPFAM" id="SSF56112">
    <property type="entry name" value="Protein kinase-like (PK-like)"/>
    <property type="match status" value="1"/>
</dbReference>
<dbReference type="InterPro" id="IPR011009">
    <property type="entry name" value="Kinase-like_dom_sf"/>
</dbReference>
<keyword evidence="10" id="KW-1185">Reference proteome</keyword>
<dbReference type="SMART" id="SM00220">
    <property type="entry name" value="S_TKc"/>
    <property type="match status" value="1"/>
</dbReference>
<dbReference type="PANTHER" id="PTHR43289">
    <property type="entry name" value="MITOGEN-ACTIVATED PROTEIN KINASE KINASE KINASE 20-RELATED"/>
    <property type="match status" value="1"/>
</dbReference>
<dbReference type="Proteomes" id="UP001596138">
    <property type="component" value="Unassembled WGS sequence"/>
</dbReference>
<keyword evidence="5 9" id="KW-0418">Kinase</keyword>
<feature type="non-terminal residue" evidence="9">
    <location>
        <position position="314"/>
    </location>
</feature>
<feature type="binding site" evidence="7">
    <location>
        <position position="41"/>
    </location>
    <ligand>
        <name>ATP</name>
        <dbReference type="ChEBI" id="CHEBI:30616"/>
    </ligand>
</feature>
<accession>A0ABW1T6T7</accession>
<reference evidence="10" key="1">
    <citation type="journal article" date="2019" name="Int. J. Syst. Evol. Microbiol.">
        <title>The Global Catalogue of Microorganisms (GCM) 10K type strain sequencing project: providing services to taxonomists for standard genome sequencing and annotation.</title>
        <authorList>
            <consortium name="The Broad Institute Genomics Platform"/>
            <consortium name="The Broad Institute Genome Sequencing Center for Infectious Disease"/>
            <person name="Wu L."/>
            <person name="Ma J."/>
        </authorList>
    </citation>
    <scope>NUCLEOTIDE SEQUENCE [LARGE SCALE GENOMIC DNA]</scope>
    <source>
        <strain evidence="10">CGMCC 4.7317</strain>
    </source>
</reference>
<evidence type="ECO:0000256" key="3">
    <source>
        <dbReference type="ARBA" id="ARBA00022679"/>
    </source>
</evidence>
<dbReference type="NCBIfam" id="NF033483">
    <property type="entry name" value="PknB_PASTA_kin"/>
    <property type="match status" value="1"/>
</dbReference>
<protein>
    <recommendedName>
        <fullName evidence="1">non-specific serine/threonine protein kinase</fullName>
        <ecNumber evidence="1">2.7.11.1</ecNumber>
    </recommendedName>
</protein>
<dbReference type="InterPro" id="IPR017441">
    <property type="entry name" value="Protein_kinase_ATP_BS"/>
</dbReference>
<sequence>MSEDVRRLGDRYEIGEVIGRGGMAEVHEGRDLRLGRRVAIKILRPDLARDPSFQARFRREAQSAASLNHPNVVAVYDTGEDVLADTPDSTGAVVPFIVMEYVDGMTLRQLMSSGRRLLPERALEITGGTLAALDYSHRHGIVHRDIKPANVMLTRGGEVKVMDFGIARALADSGQTMTQQSAVLGTAHYLSPEQARGEVVDSRSDLYSTGCLLYELLTGRPPFTGESPVSIAYQHVSEAPVPPSQFDPSVTPQVDTIVLRALAKNPEDRYQSAAEMRADVERAIAGLPVTAPVPVVSQETAVMAPVGAAAAYAE</sequence>
<dbReference type="CDD" id="cd14014">
    <property type="entry name" value="STKc_PknB_like"/>
    <property type="match status" value="1"/>
</dbReference>
<evidence type="ECO:0000256" key="6">
    <source>
        <dbReference type="ARBA" id="ARBA00022840"/>
    </source>
</evidence>
<evidence type="ECO:0000313" key="10">
    <source>
        <dbReference type="Proteomes" id="UP001596138"/>
    </source>
</evidence>
<evidence type="ECO:0000313" key="9">
    <source>
        <dbReference type="EMBL" id="MFC6239632.1"/>
    </source>
</evidence>
<keyword evidence="2" id="KW-0723">Serine/threonine-protein kinase</keyword>
<proteinExistence type="predicted"/>
<dbReference type="EC" id="2.7.11.1" evidence="1"/>
<organism evidence="9 10">
    <name type="scientific">Longivirga aurantiaca</name>
    <dbReference type="NCBI Taxonomy" id="1837743"/>
    <lineage>
        <taxon>Bacteria</taxon>
        <taxon>Bacillati</taxon>
        <taxon>Actinomycetota</taxon>
        <taxon>Actinomycetes</taxon>
        <taxon>Sporichthyales</taxon>
        <taxon>Sporichthyaceae</taxon>
        <taxon>Longivirga</taxon>
    </lineage>
</organism>
<dbReference type="Gene3D" id="3.30.200.20">
    <property type="entry name" value="Phosphorylase Kinase, domain 1"/>
    <property type="match status" value="1"/>
</dbReference>
<dbReference type="EMBL" id="JBHSTI010000055">
    <property type="protein sequence ID" value="MFC6239632.1"/>
    <property type="molecule type" value="Genomic_DNA"/>
</dbReference>
<evidence type="ECO:0000256" key="7">
    <source>
        <dbReference type="PROSITE-ProRule" id="PRU10141"/>
    </source>
</evidence>
<comment type="caution">
    <text evidence="9">The sequence shown here is derived from an EMBL/GenBank/DDBJ whole genome shotgun (WGS) entry which is preliminary data.</text>
</comment>
<keyword evidence="3" id="KW-0808">Transferase</keyword>
<keyword evidence="6 7" id="KW-0067">ATP-binding</keyword>
<dbReference type="Pfam" id="PF00069">
    <property type="entry name" value="Pkinase"/>
    <property type="match status" value="1"/>
</dbReference>
<dbReference type="RefSeq" id="WP_386768947.1">
    <property type="nucleotide sequence ID" value="NZ_JBHSTI010000055.1"/>
</dbReference>
<dbReference type="PROSITE" id="PS50011">
    <property type="entry name" value="PROTEIN_KINASE_DOM"/>
    <property type="match status" value="1"/>
</dbReference>